<dbReference type="SUPFAM" id="SSF110324">
    <property type="entry name" value="Ribosomal L27 protein-like"/>
    <property type="match status" value="1"/>
</dbReference>
<dbReference type="Gene3D" id="2.40.50.100">
    <property type="match status" value="1"/>
</dbReference>
<evidence type="ECO:0000256" key="1">
    <source>
        <dbReference type="SAM" id="MobiDB-lite"/>
    </source>
</evidence>
<dbReference type="AlphaFoldDB" id="A0A813LKL7"/>
<dbReference type="EMBL" id="CAJNNW010036479">
    <property type="protein sequence ID" value="CAE8734793.1"/>
    <property type="molecule type" value="Genomic_DNA"/>
</dbReference>
<accession>A0A813LKL7</accession>
<name>A0A813LKL7_POLGL</name>
<protein>
    <submittedName>
        <fullName evidence="2">Uncharacterized protein</fullName>
    </submittedName>
</protein>
<dbReference type="Proteomes" id="UP000626109">
    <property type="component" value="Unassembled WGS sequence"/>
</dbReference>
<sequence>MWSALGSSLRRLASAPGPTRLSARQSLLPPLRSPPSSLQLAGRSPHLVSPSLGVPWSSLGPSVGSVRFKQTKRASYHKPPRASPCSQPMPQKAHIGIKALPAEYCEAGRLICKQRKYIAKNPYVTRKRHFKLYPGVNVKVMKNTSLQAAVSGRVKMTHDVRRGILIMNVLAEPREELQRDDLWRYRTEHVEDLEENRVLCSLRTKAFHVFGKEGGWVNQPTGPKPMKCRISHHNDSWNNPTVRDPLEAARLYVR</sequence>
<feature type="compositionally biased region" description="Low complexity" evidence="1">
    <location>
        <begin position="13"/>
        <end position="41"/>
    </location>
</feature>
<reference evidence="2" key="1">
    <citation type="submission" date="2021-02" db="EMBL/GenBank/DDBJ databases">
        <authorList>
            <person name="Dougan E. K."/>
            <person name="Rhodes N."/>
            <person name="Thang M."/>
            <person name="Chan C."/>
        </authorList>
    </citation>
    <scope>NUCLEOTIDE SEQUENCE</scope>
</reference>
<feature type="compositionally biased region" description="Basic residues" evidence="1">
    <location>
        <begin position="70"/>
        <end position="80"/>
    </location>
</feature>
<gene>
    <name evidence="2" type="ORF">PGLA2088_LOCUS47489</name>
</gene>
<evidence type="ECO:0000313" key="2">
    <source>
        <dbReference type="EMBL" id="CAE8734793.1"/>
    </source>
</evidence>
<feature type="region of interest" description="Disordered" evidence="1">
    <location>
        <begin position="70"/>
        <end position="90"/>
    </location>
</feature>
<proteinExistence type="predicted"/>
<organism evidence="2 3">
    <name type="scientific">Polarella glacialis</name>
    <name type="common">Dinoflagellate</name>
    <dbReference type="NCBI Taxonomy" id="89957"/>
    <lineage>
        <taxon>Eukaryota</taxon>
        <taxon>Sar</taxon>
        <taxon>Alveolata</taxon>
        <taxon>Dinophyceae</taxon>
        <taxon>Suessiales</taxon>
        <taxon>Suessiaceae</taxon>
        <taxon>Polarella</taxon>
    </lineage>
</organism>
<comment type="caution">
    <text evidence="2">The sequence shown here is derived from an EMBL/GenBank/DDBJ whole genome shotgun (WGS) entry which is preliminary data.</text>
</comment>
<evidence type="ECO:0000313" key="3">
    <source>
        <dbReference type="Proteomes" id="UP000626109"/>
    </source>
</evidence>
<feature type="region of interest" description="Disordered" evidence="1">
    <location>
        <begin position="13"/>
        <end position="44"/>
    </location>
</feature>